<dbReference type="Proteomes" id="UP000008810">
    <property type="component" value="Chromosome 2"/>
</dbReference>
<evidence type="ECO:0000313" key="1">
    <source>
        <dbReference type="EMBL" id="PNT70699.1"/>
    </source>
</evidence>
<dbReference type="AlphaFoldDB" id="A0A2K2D8V4"/>
<reference evidence="1" key="2">
    <citation type="submission" date="2017-06" db="EMBL/GenBank/DDBJ databases">
        <title>WGS assembly of Brachypodium distachyon.</title>
        <authorList>
            <consortium name="The International Brachypodium Initiative"/>
            <person name="Lucas S."/>
            <person name="Harmon-Smith M."/>
            <person name="Lail K."/>
            <person name="Tice H."/>
            <person name="Grimwood J."/>
            <person name="Bruce D."/>
            <person name="Barry K."/>
            <person name="Shu S."/>
            <person name="Lindquist E."/>
            <person name="Wang M."/>
            <person name="Pitluck S."/>
            <person name="Vogel J.P."/>
            <person name="Garvin D.F."/>
            <person name="Mockler T.C."/>
            <person name="Schmutz J."/>
            <person name="Rokhsar D."/>
            <person name="Bevan M.W."/>
        </authorList>
    </citation>
    <scope>NUCLEOTIDE SEQUENCE</scope>
    <source>
        <strain evidence="1">Bd21</strain>
    </source>
</reference>
<accession>A0A2K2D8V4</accession>
<proteinExistence type="predicted"/>
<organism evidence="1">
    <name type="scientific">Brachypodium distachyon</name>
    <name type="common">Purple false brome</name>
    <name type="synonym">Trachynia distachya</name>
    <dbReference type="NCBI Taxonomy" id="15368"/>
    <lineage>
        <taxon>Eukaryota</taxon>
        <taxon>Viridiplantae</taxon>
        <taxon>Streptophyta</taxon>
        <taxon>Embryophyta</taxon>
        <taxon>Tracheophyta</taxon>
        <taxon>Spermatophyta</taxon>
        <taxon>Magnoliopsida</taxon>
        <taxon>Liliopsida</taxon>
        <taxon>Poales</taxon>
        <taxon>Poaceae</taxon>
        <taxon>BOP clade</taxon>
        <taxon>Pooideae</taxon>
        <taxon>Stipodae</taxon>
        <taxon>Brachypodieae</taxon>
        <taxon>Brachypodium</taxon>
    </lineage>
</organism>
<gene>
    <name evidence="1" type="ORF">BRADI_2g16495v3</name>
</gene>
<evidence type="ECO:0000313" key="2">
    <source>
        <dbReference type="EnsemblPlants" id="PNT70699"/>
    </source>
</evidence>
<reference evidence="2" key="3">
    <citation type="submission" date="2018-08" db="UniProtKB">
        <authorList>
            <consortium name="EnsemblPlants"/>
        </authorList>
    </citation>
    <scope>IDENTIFICATION</scope>
    <source>
        <strain evidence="2">cv. Bd21</strain>
    </source>
</reference>
<evidence type="ECO:0000313" key="3">
    <source>
        <dbReference type="Proteomes" id="UP000008810"/>
    </source>
</evidence>
<name>A0A2K2D8V4_BRADI</name>
<dbReference type="Gramene" id="PNT70699">
    <property type="protein sequence ID" value="PNT70699"/>
    <property type="gene ID" value="BRADI_2g16495v3"/>
</dbReference>
<sequence>MLLQQPDPYFHQATTNSVPNHCRLADEQQVRSVESLPNETEPEWAQFPGAISADLQLLPPFGRGLPFFDLKVAEHKDVKNGNCNGHQAKAESGCANSVAAGWDHRQYRGGHKTDTKSGERTRWPLAGIIVEYRGGHKTDTKSGKGRPPSFEDYLLRVADRVHAIGGVECGGRPCGDCTFVTFMLVVDAITFFLNVGGRAMVMLKHLAGRNQPLKKSC</sequence>
<dbReference type="InParanoid" id="A0A2K2D8V4"/>
<protein>
    <submittedName>
        <fullName evidence="1 2">Uncharacterized protein</fullName>
    </submittedName>
</protein>
<keyword evidence="3" id="KW-1185">Reference proteome</keyword>
<dbReference type="EnsemblPlants" id="PNT70699">
    <property type="protein sequence ID" value="PNT70699"/>
    <property type="gene ID" value="BRADI_2g16495v3"/>
</dbReference>
<dbReference type="EMBL" id="CM000881">
    <property type="protein sequence ID" value="PNT70699.1"/>
    <property type="molecule type" value="Genomic_DNA"/>
</dbReference>
<reference evidence="1 2" key="1">
    <citation type="journal article" date="2010" name="Nature">
        <title>Genome sequencing and analysis of the model grass Brachypodium distachyon.</title>
        <authorList>
            <consortium name="International Brachypodium Initiative"/>
        </authorList>
    </citation>
    <scope>NUCLEOTIDE SEQUENCE [LARGE SCALE GENOMIC DNA]</scope>
    <source>
        <strain evidence="1 2">Bd21</strain>
    </source>
</reference>